<dbReference type="Gene3D" id="3.40.50.720">
    <property type="entry name" value="NAD(P)-binding Rossmann-like Domain"/>
    <property type="match status" value="1"/>
</dbReference>
<protein>
    <recommendedName>
        <fullName evidence="3">Dihydrodipicolinate reductase N-terminal domain-containing protein</fullName>
    </recommendedName>
</protein>
<dbReference type="GO" id="GO:0008839">
    <property type="term" value="F:4-hydroxy-tetrahydrodipicolinate reductase"/>
    <property type="evidence" value="ECO:0007669"/>
    <property type="project" value="InterPro"/>
</dbReference>
<dbReference type="GO" id="GO:0009089">
    <property type="term" value="P:lysine biosynthetic process via diaminopimelate"/>
    <property type="evidence" value="ECO:0007669"/>
    <property type="project" value="InterPro"/>
</dbReference>
<proteinExistence type="predicted"/>
<evidence type="ECO:0000313" key="4">
    <source>
        <dbReference type="EMBL" id="SVC35010.1"/>
    </source>
</evidence>
<accession>A0A382LEE1</accession>
<keyword evidence="2" id="KW-0560">Oxidoreductase</keyword>
<dbReference type="InterPro" id="IPR000846">
    <property type="entry name" value="DapB_N"/>
</dbReference>
<dbReference type="EMBL" id="UINC01086491">
    <property type="protein sequence ID" value="SVC35010.1"/>
    <property type="molecule type" value="Genomic_DNA"/>
</dbReference>
<gene>
    <name evidence="4" type="ORF">METZ01_LOCUS287864</name>
</gene>
<reference evidence="4" key="1">
    <citation type="submission" date="2018-05" db="EMBL/GenBank/DDBJ databases">
        <authorList>
            <person name="Lanie J.A."/>
            <person name="Ng W.-L."/>
            <person name="Kazmierczak K.M."/>
            <person name="Andrzejewski T.M."/>
            <person name="Davidsen T.M."/>
            <person name="Wayne K.J."/>
            <person name="Tettelin H."/>
            <person name="Glass J.I."/>
            <person name="Rusch D."/>
            <person name="Podicherti R."/>
            <person name="Tsui H.-C.T."/>
            <person name="Winkler M.E."/>
        </authorList>
    </citation>
    <scope>NUCLEOTIDE SEQUENCE</scope>
</reference>
<evidence type="ECO:0000256" key="1">
    <source>
        <dbReference type="ARBA" id="ARBA00022857"/>
    </source>
</evidence>
<dbReference type="Pfam" id="PF01113">
    <property type="entry name" value="DapB_N"/>
    <property type="match status" value="1"/>
</dbReference>
<evidence type="ECO:0000256" key="2">
    <source>
        <dbReference type="ARBA" id="ARBA00023002"/>
    </source>
</evidence>
<keyword evidence="1" id="KW-0521">NADP</keyword>
<dbReference type="AlphaFoldDB" id="A0A382LEE1"/>
<dbReference type="InterPro" id="IPR036291">
    <property type="entry name" value="NAD(P)-bd_dom_sf"/>
</dbReference>
<organism evidence="4">
    <name type="scientific">marine metagenome</name>
    <dbReference type="NCBI Taxonomy" id="408172"/>
    <lineage>
        <taxon>unclassified sequences</taxon>
        <taxon>metagenomes</taxon>
        <taxon>ecological metagenomes</taxon>
    </lineage>
</organism>
<feature type="non-terminal residue" evidence="4">
    <location>
        <position position="81"/>
    </location>
</feature>
<evidence type="ECO:0000259" key="3">
    <source>
        <dbReference type="Pfam" id="PF01113"/>
    </source>
</evidence>
<feature type="domain" description="Dihydrodipicolinate reductase N-terminal" evidence="3">
    <location>
        <begin position="1"/>
        <end position="80"/>
    </location>
</feature>
<sequence>MGDRLGNLILNADDLHLAGATERPGHEAVGRDAGAVLGRGSLGVAVTDVVPATDADVVIAFTTPESTLADAAVCAAAGTAM</sequence>
<dbReference type="SUPFAM" id="SSF51735">
    <property type="entry name" value="NAD(P)-binding Rossmann-fold domains"/>
    <property type="match status" value="1"/>
</dbReference>
<name>A0A382LEE1_9ZZZZ</name>